<accession>A0A0L0FX69</accession>
<sequence>MTATAPPDYPESPEKAIMPPARPPSKPASTGPPQGAMNNSPMVLPNPVSYARTDSLSQQDSTQQMMVMMQMQNQQNMQQMMQLQQQHSSQMLALQQPKPDYAQQRISYTQPGTMHTQPTTITSQPTTTIVNSNSQAPTGNGLQPRNDCLHCLLCCCTGGLWCPFWAKSKKQASAFKFSVFTDFNF</sequence>
<protein>
    <submittedName>
        <fullName evidence="2">Uncharacterized protein</fullName>
    </submittedName>
</protein>
<evidence type="ECO:0000313" key="3">
    <source>
        <dbReference type="Proteomes" id="UP000054560"/>
    </source>
</evidence>
<dbReference type="AlphaFoldDB" id="A0A0L0FX69"/>
<name>A0A0L0FX69_9EUKA</name>
<reference evidence="2 3" key="1">
    <citation type="submission" date="2011-02" db="EMBL/GenBank/DDBJ databases">
        <title>The Genome Sequence of Sphaeroforma arctica JP610.</title>
        <authorList>
            <consortium name="The Broad Institute Genome Sequencing Platform"/>
            <person name="Russ C."/>
            <person name="Cuomo C."/>
            <person name="Young S.K."/>
            <person name="Zeng Q."/>
            <person name="Gargeya S."/>
            <person name="Alvarado L."/>
            <person name="Berlin A."/>
            <person name="Chapman S.B."/>
            <person name="Chen Z."/>
            <person name="Freedman E."/>
            <person name="Gellesch M."/>
            <person name="Goldberg J."/>
            <person name="Griggs A."/>
            <person name="Gujja S."/>
            <person name="Heilman E."/>
            <person name="Heiman D."/>
            <person name="Howarth C."/>
            <person name="Mehta T."/>
            <person name="Neiman D."/>
            <person name="Pearson M."/>
            <person name="Roberts A."/>
            <person name="Saif S."/>
            <person name="Shea T."/>
            <person name="Shenoy N."/>
            <person name="Sisk P."/>
            <person name="Stolte C."/>
            <person name="Sykes S."/>
            <person name="White J."/>
            <person name="Yandava C."/>
            <person name="Burger G."/>
            <person name="Gray M.W."/>
            <person name="Holland P.W.H."/>
            <person name="King N."/>
            <person name="Lang F.B.F."/>
            <person name="Roger A.J."/>
            <person name="Ruiz-Trillo I."/>
            <person name="Haas B."/>
            <person name="Nusbaum C."/>
            <person name="Birren B."/>
        </authorList>
    </citation>
    <scope>NUCLEOTIDE SEQUENCE [LARGE SCALE GENOMIC DNA]</scope>
    <source>
        <strain evidence="2 3">JP610</strain>
    </source>
</reference>
<dbReference type="RefSeq" id="XP_014155334.1">
    <property type="nucleotide sequence ID" value="XM_014299859.1"/>
</dbReference>
<evidence type="ECO:0000256" key="1">
    <source>
        <dbReference type="SAM" id="MobiDB-lite"/>
    </source>
</evidence>
<gene>
    <name evidence="2" type="ORF">SARC_06248</name>
</gene>
<dbReference type="Proteomes" id="UP000054560">
    <property type="component" value="Unassembled WGS sequence"/>
</dbReference>
<evidence type="ECO:0000313" key="2">
    <source>
        <dbReference type="EMBL" id="KNC81432.1"/>
    </source>
</evidence>
<dbReference type="GeneID" id="25906752"/>
<feature type="compositionally biased region" description="Polar residues" evidence="1">
    <location>
        <begin position="27"/>
        <end position="40"/>
    </location>
</feature>
<feature type="region of interest" description="Disordered" evidence="1">
    <location>
        <begin position="1"/>
        <end position="40"/>
    </location>
</feature>
<keyword evidence="3" id="KW-1185">Reference proteome</keyword>
<proteinExistence type="predicted"/>
<organism evidence="2 3">
    <name type="scientific">Sphaeroforma arctica JP610</name>
    <dbReference type="NCBI Taxonomy" id="667725"/>
    <lineage>
        <taxon>Eukaryota</taxon>
        <taxon>Ichthyosporea</taxon>
        <taxon>Ichthyophonida</taxon>
        <taxon>Sphaeroforma</taxon>
    </lineage>
</organism>
<dbReference type="EMBL" id="KQ242034">
    <property type="protein sequence ID" value="KNC81432.1"/>
    <property type="molecule type" value="Genomic_DNA"/>
</dbReference>